<dbReference type="SUPFAM" id="SSF53474">
    <property type="entry name" value="alpha/beta-Hydrolases"/>
    <property type="match status" value="1"/>
</dbReference>
<keyword evidence="3" id="KW-1185">Reference proteome</keyword>
<dbReference type="InParanoid" id="D4H2G2"/>
<dbReference type="InterPro" id="IPR050266">
    <property type="entry name" value="AB_hydrolase_sf"/>
</dbReference>
<protein>
    <submittedName>
        <fullName evidence="2">Alpha/beta hydrolase fold protein</fullName>
    </submittedName>
</protein>
<dbReference type="Proteomes" id="UP000002012">
    <property type="component" value="Chromosome"/>
</dbReference>
<dbReference type="InterPro" id="IPR000073">
    <property type="entry name" value="AB_hydrolase_1"/>
</dbReference>
<dbReference type="HOGENOM" id="CLU_020336_13_3_0"/>
<dbReference type="GO" id="GO:0046464">
    <property type="term" value="P:acylglycerol catabolic process"/>
    <property type="evidence" value="ECO:0007669"/>
    <property type="project" value="TreeGrafter"/>
</dbReference>
<dbReference type="PANTHER" id="PTHR43798:SF33">
    <property type="entry name" value="HYDROLASE, PUTATIVE (AFU_ORTHOLOGUE AFUA_2G14860)-RELATED"/>
    <property type="match status" value="1"/>
</dbReference>
<dbReference type="PaxDb" id="522772-Dacet_2191"/>
<dbReference type="PRINTS" id="PR00412">
    <property type="entry name" value="EPOXHYDRLASE"/>
</dbReference>
<gene>
    <name evidence="2" type="ordered locus">Dacet_2191</name>
</gene>
<evidence type="ECO:0000259" key="1">
    <source>
        <dbReference type="Pfam" id="PF00561"/>
    </source>
</evidence>
<dbReference type="PRINTS" id="PR00111">
    <property type="entry name" value="ABHYDROLASE"/>
</dbReference>
<name>D4H2G2_DENA2</name>
<feature type="domain" description="AB hydrolase-1" evidence="1">
    <location>
        <begin position="26"/>
        <end position="266"/>
    </location>
</feature>
<dbReference type="InterPro" id="IPR000639">
    <property type="entry name" value="Epox_hydrolase-like"/>
</dbReference>
<accession>D4H2G2</accession>
<sequence>MKVKVNFEGLDINVHVDKKGDKGQNLLFVHGIPTNGRLWRHVQDRLQGKYQTYAIDLVGYGRSDMPLNDFEHSLMNQAEVLKLVIEELGLKGNVILIGHDHGGGVSQVFASRYCDYIKRLVLLDPICFDLWPVCEVEILAALDGAPDEILMQAQAQTAAGFPGLMRMGSYDGTPFTDKSVKENYLQYWGRDGLTGFKSLIRVSTDAKQSDTDVDYTKIKCPTMVMWGAADCFMPKETAFKLKAKIAGPTRTQIIEKAGHYAQEDRPDDVAHYIDDFITEWDGVAL</sequence>
<reference evidence="2 3" key="1">
    <citation type="journal article" date="2010" name="Stand. Genomic Sci.">
        <title>Complete genome sequence of Denitrovibrio acetiphilus type strain (N2460).</title>
        <authorList>
            <person name="Kiss H."/>
            <person name="Lang E."/>
            <person name="Lapidus A."/>
            <person name="Copeland A."/>
            <person name="Nolan M."/>
            <person name="Glavina Del Rio T."/>
            <person name="Chen F."/>
            <person name="Lucas S."/>
            <person name="Tice H."/>
            <person name="Cheng J.F."/>
            <person name="Han C."/>
            <person name="Goodwin L."/>
            <person name="Pitluck S."/>
            <person name="Liolios K."/>
            <person name="Pati A."/>
            <person name="Ivanova N."/>
            <person name="Mavromatis K."/>
            <person name="Chen A."/>
            <person name="Palaniappan K."/>
            <person name="Land M."/>
            <person name="Hauser L."/>
            <person name="Chang Y.J."/>
            <person name="Jeffries C.D."/>
            <person name="Detter J.C."/>
            <person name="Brettin T."/>
            <person name="Spring S."/>
            <person name="Rohde M."/>
            <person name="Goker M."/>
            <person name="Woyke T."/>
            <person name="Bristow J."/>
            <person name="Eisen J.A."/>
            <person name="Markowitz V."/>
            <person name="Hugenholtz P."/>
            <person name="Kyrpides N.C."/>
            <person name="Klenk H.P."/>
        </authorList>
    </citation>
    <scope>NUCLEOTIDE SEQUENCE [LARGE SCALE GENOMIC DNA]</scope>
    <source>
        <strain evidence="3">DSM 12809 / NBRC 114555 / N2460</strain>
    </source>
</reference>
<dbReference type="AlphaFoldDB" id="D4H2G2"/>
<dbReference type="GO" id="GO:0047372">
    <property type="term" value="F:monoacylglycerol lipase activity"/>
    <property type="evidence" value="ECO:0007669"/>
    <property type="project" value="TreeGrafter"/>
</dbReference>
<dbReference type="STRING" id="522772.Dacet_2191"/>
<keyword evidence="2" id="KW-0378">Hydrolase</keyword>
<dbReference type="eggNOG" id="COG0596">
    <property type="taxonomic scope" value="Bacteria"/>
</dbReference>
<evidence type="ECO:0000313" key="3">
    <source>
        <dbReference type="Proteomes" id="UP000002012"/>
    </source>
</evidence>
<dbReference type="Pfam" id="PF00561">
    <property type="entry name" value="Abhydrolase_1"/>
    <property type="match status" value="1"/>
</dbReference>
<dbReference type="EMBL" id="CP001968">
    <property type="protein sequence ID" value="ADD68953.1"/>
    <property type="molecule type" value="Genomic_DNA"/>
</dbReference>
<proteinExistence type="predicted"/>
<dbReference type="PANTHER" id="PTHR43798">
    <property type="entry name" value="MONOACYLGLYCEROL LIPASE"/>
    <property type="match status" value="1"/>
</dbReference>
<dbReference type="FunCoup" id="D4H2G2">
    <property type="interactions" value="360"/>
</dbReference>
<evidence type="ECO:0000313" key="2">
    <source>
        <dbReference type="EMBL" id="ADD68953.1"/>
    </source>
</evidence>
<organism evidence="2 3">
    <name type="scientific">Denitrovibrio acetiphilus (strain DSM 12809 / NBRC 114555 / N2460)</name>
    <dbReference type="NCBI Taxonomy" id="522772"/>
    <lineage>
        <taxon>Bacteria</taxon>
        <taxon>Pseudomonadati</taxon>
        <taxon>Deferribacterota</taxon>
        <taxon>Deferribacteres</taxon>
        <taxon>Deferribacterales</taxon>
        <taxon>Geovibrionaceae</taxon>
        <taxon>Denitrovibrio</taxon>
    </lineage>
</organism>
<dbReference type="KEGG" id="dap:Dacet_2191"/>
<dbReference type="OrthoDB" id="9780765at2"/>
<dbReference type="ESTHER" id="dena2-d4h2g2">
    <property type="family name" value="Epoxide_hydrolase"/>
</dbReference>
<dbReference type="InterPro" id="IPR029058">
    <property type="entry name" value="AB_hydrolase_fold"/>
</dbReference>
<dbReference type="Gene3D" id="3.40.50.1820">
    <property type="entry name" value="alpha/beta hydrolase"/>
    <property type="match status" value="1"/>
</dbReference>
<dbReference type="GO" id="GO:0016020">
    <property type="term" value="C:membrane"/>
    <property type="evidence" value="ECO:0007669"/>
    <property type="project" value="TreeGrafter"/>
</dbReference>
<dbReference type="RefSeq" id="WP_013011456.1">
    <property type="nucleotide sequence ID" value="NC_013943.1"/>
</dbReference>